<feature type="compositionally biased region" description="Basic and acidic residues" evidence="1">
    <location>
        <begin position="75"/>
        <end position="96"/>
    </location>
</feature>
<dbReference type="Proteomes" id="UP001221757">
    <property type="component" value="Unassembled WGS sequence"/>
</dbReference>
<evidence type="ECO:0000256" key="1">
    <source>
        <dbReference type="SAM" id="MobiDB-lite"/>
    </source>
</evidence>
<keyword evidence="3" id="KW-1185">Reference proteome</keyword>
<dbReference type="EMBL" id="JARKIE010000387">
    <property type="protein sequence ID" value="KAJ7646175.1"/>
    <property type="molecule type" value="Genomic_DNA"/>
</dbReference>
<gene>
    <name evidence="2" type="ORF">B0H17DRAFT_1148198</name>
</gene>
<protein>
    <submittedName>
        <fullName evidence="2">Uncharacterized protein</fullName>
    </submittedName>
</protein>
<name>A0AAD7CDN9_MYCRO</name>
<reference evidence="2" key="1">
    <citation type="submission" date="2023-03" db="EMBL/GenBank/DDBJ databases">
        <title>Massive genome expansion in bonnet fungi (Mycena s.s.) driven by repeated elements and novel gene families across ecological guilds.</title>
        <authorList>
            <consortium name="Lawrence Berkeley National Laboratory"/>
            <person name="Harder C.B."/>
            <person name="Miyauchi S."/>
            <person name="Viragh M."/>
            <person name="Kuo A."/>
            <person name="Thoen E."/>
            <person name="Andreopoulos B."/>
            <person name="Lu D."/>
            <person name="Skrede I."/>
            <person name="Drula E."/>
            <person name="Henrissat B."/>
            <person name="Morin E."/>
            <person name="Kohler A."/>
            <person name="Barry K."/>
            <person name="LaButti K."/>
            <person name="Morin E."/>
            <person name="Salamov A."/>
            <person name="Lipzen A."/>
            <person name="Mereny Z."/>
            <person name="Hegedus B."/>
            <person name="Baldrian P."/>
            <person name="Stursova M."/>
            <person name="Weitz H."/>
            <person name="Taylor A."/>
            <person name="Grigoriev I.V."/>
            <person name="Nagy L.G."/>
            <person name="Martin F."/>
            <person name="Kauserud H."/>
        </authorList>
    </citation>
    <scope>NUCLEOTIDE SEQUENCE</scope>
    <source>
        <strain evidence="2">CBHHK067</strain>
    </source>
</reference>
<feature type="region of interest" description="Disordered" evidence="1">
    <location>
        <begin position="1"/>
        <end position="27"/>
    </location>
</feature>
<comment type="caution">
    <text evidence="2">The sequence shown here is derived from an EMBL/GenBank/DDBJ whole genome shotgun (WGS) entry which is preliminary data.</text>
</comment>
<organism evidence="2 3">
    <name type="scientific">Mycena rosella</name>
    <name type="common">Pink bonnet</name>
    <name type="synonym">Agaricus rosellus</name>
    <dbReference type="NCBI Taxonomy" id="1033263"/>
    <lineage>
        <taxon>Eukaryota</taxon>
        <taxon>Fungi</taxon>
        <taxon>Dikarya</taxon>
        <taxon>Basidiomycota</taxon>
        <taxon>Agaricomycotina</taxon>
        <taxon>Agaricomycetes</taxon>
        <taxon>Agaricomycetidae</taxon>
        <taxon>Agaricales</taxon>
        <taxon>Marasmiineae</taxon>
        <taxon>Mycenaceae</taxon>
        <taxon>Mycena</taxon>
    </lineage>
</organism>
<proteinExistence type="predicted"/>
<evidence type="ECO:0000313" key="2">
    <source>
        <dbReference type="EMBL" id="KAJ7646175.1"/>
    </source>
</evidence>
<feature type="region of interest" description="Disordered" evidence="1">
    <location>
        <begin position="65"/>
        <end position="96"/>
    </location>
</feature>
<accession>A0AAD7CDN9</accession>
<sequence>MCYGTGTAPVRRVPSNRGDGNGRQPYLGHRAAQPARLHFRLDFLQDATTRASLVTKGIARAAYAPCRRRPTADAPKTRPDQDNSAHDDPNHDALPECRTDQRWACTTQIQPLDDRRLTLIEAPGRPGARAAVAPWADTLTLSLIHALPRPGAAPHCVLPPASNESQDPSDCAENMHYERRLRRDYYV</sequence>
<dbReference type="AlphaFoldDB" id="A0AAD7CDN9"/>
<evidence type="ECO:0000313" key="3">
    <source>
        <dbReference type="Proteomes" id="UP001221757"/>
    </source>
</evidence>